<feature type="domain" description="Multidrug resistance protein MdtA-like barrel-sandwich hybrid" evidence="9">
    <location>
        <begin position="91"/>
        <end position="233"/>
    </location>
</feature>
<comment type="subcellular location">
    <subcellularLocation>
        <location evidence="1">Cell membrane</location>
    </subcellularLocation>
</comment>
<keyword evidence="4" id="KW-1003">Cell membrane</keyword>
<dbReference type="Pfam" id="PF25917">
    <property type="entry name" value="BSH_RND"/>
    <property type="match status" value="1"/>
</dbReference>
<feature type="region of interest" description="Disordered" evidence="7">
    <location>
        <begin position="389"/>
        <end position="429"/>
    </location>
</feature>
<proteinExistence type="inferred from homology"/>
<comment type="similarity">
    <text evidence="2">Belongs to the membrane fusion protein (MFP) (TC 8.A.1) family.</text>
</comment>
<evidence type="ECO:0000256" key="4">
    <source>
        <dbReference type="ARBA" id="ARBA00022475"/>
    </source>
</evidence>
<keyword evidence="3" id="KW-0813">Transport</keyword>
<evidence type="ECO:0000256" key="2">
    <source>
        <dbReference type="ARBA" id="ARBA00009477"/>
    </source>
</evidence>
<dbReference type="EMBL" id="JAUSVX010000001">
    <property type="protein sequence ID" value="MDQ0467637.1"/>
    <property type="molecule type" value="Genomic_DNA"/>
</dbReference>
<gene>
    <name evidence="12" type="ORF">QO011_000632</name>
</gene>
<accession>A0ABU0J038</accession>
<dbReference type="Pfam" id="PF25876">
    <property type="entry name" value="HH_MFP_RND"/>
    <property type="match status" value="1"/>
</dbReference>
<evidence type="ECO:0000259" key="9">
    <source>
        <dbReference type="Pfam" id="PF25917"/>
    </source>
</evidence>
<keyword evidence="6" id="KW-0472">Membrane</keyword>
<dbReference type="RefSeq" id="WP_307267540.1">
    <property type="nucleotide sequence ID" value="NZ_JAUSVX010000001.1"/>
</dbReference>
<evidence type="ECO:0000259" key="11">
    <source>
        <dbReference type="Pfam" id="PF25967"/>
    </source>
</evidence>
<dbReference type="InterPro" id="IPR058624">
    <property type="entry name" value="MdtA-like_HH"/>
</dbReference>
<sequence>MARRLGRNLAALVLVGALGAGAWLTRERWMHWPAGQSAGTGATDAAAPRSGGRRGRFGGGQQGPIAVLSAPAAAADVPVYVEGVGTAQAFNTVTVRPQVDGRLVEVAFQEGQDVRKGDVLARIDDRTYRAELDQAVAKQAQDQATLENAKRDLERYIALAATNSVTKQQADTQRAVVAQTQAMLQADQAAIEAAQITLGYTTITAPIDGRTGIRMIDEGNLLQAASSTGIVTISQIKPIAVLFSVPQQQLMRINKASAGGALAVDVMDDAGKVVDTGKLLVIDNQVDQTTGTVRLKATFPNEGLVLWPGAFVNARLLVDTLKGAIVVPTAAVQRGPDGAFVYLLKPDQTVAQHAITVGQQDDRQAVVTAGLAVGDRVVTTGFARLTDGAKVQVSPADQGTASADTPAVDPPAEPAKPRQHRRPRDQSAQ</sequence>
<dbReference type="Gene3D" id="2.40.420.20">
    <property type="match status" value="1"/>
</dbReference>
<organism evidence="12 13">
    <name type="scientific">Labrys wisconsinensis</name>
    <dbReference type="NCBI Taxonomy" id="425677"/>
    <lineage>
        <taxon>Bacteria</taxon>
        <taxon>Pseudomonadati</taxon>
        <taxon>Pseudomonadota</taxon>
        <taxon>Alphaproteobacteria</taxon>
        <taxon>Hyphomicrobiales</taxon>
        <taxon>Xanthobacteraceae</taxon>
        <taxon>Labrys</taxon>
    </lineage>
</organism>
<feature type="region of interest" description="Disordered" evidence="7">
    <location>
        <begin position="34"/>
        <end position="58"/>
    </location>
</feature>
<dbReference type="Pfam" id="PF25944">
    <property type="entry name" value="Beta-barrel_RND"/>
    <property type="match status" value="1"/>
</dbReference>
<feature type="domain" description="Multidrug resistance protein MdtA-like alpha-helical hairpin" evidence="8">
    <location>
        <begin position="131"/>
        <end position="201"/>
    </location>
</feature>
<keyword evidence="13" id="KW-1185">Reference proteome</keyword>
<dbReference type="InterPro" id="IPR058626">
    <property type="entry name" value="MdtA-like_b-barrel"/>
</dbReference>
<comment type="caution">
    <text evidence="12">The sequence shown here is derived from an EMBL/GenBank/DDBJ whole genome shotgun (WGS) entry which is preliminary data.</text>
</comment>
<reference evidence="12 13" key="1">
    <citation type="submission" date="2023-07" db="EMBL/GenBank/DDBJ databases">
        <title>Genomic Encyclopedia of Type Strains, Phase IV (KMG-IV): sequencing the most valuable type-strain genomes for metagenomic binning, comparative biology and taxonomic classification.</title>
        <authorList>
            <person name="Goeker M."/>
        </authorList>
    </citation>
    <scope>NUCLEOTIDE SEQUENCE [LARGE SCALE GENOMIC DNA]</scope>
    <source>
        <strain evidence="12 13">DSM 19619</strain>
    </source>
</reference>
<dbReference type="InterPro" id="IPR058627">
    <property type="entry name" value="MdtA-like_C"/>
</dbReference>
<dbReference type="Gene3D" id="1.10.287.470">
    <property type="entry name" value="Helix hairpin bin"/>
    <property type="match status" value="1"/>
</dbReference>
<name>A0ABU0J038_9HYPH</name>
<evidence type="ECO:0000256" key="7">
    <source>
        <dbReference type="SAM" id="MobiDB-lite"/>
    </source>
</evidence>
<dbReference type="Gene3D" id="2.40.30.170">
    <property type="match status" value="1"/>
</dbReference>
<evidence type="ECO:0000256" key="1">
    <source>
        <dbReference type="ARBA" id="ARBA00004236"/>
    </source>
</evidence>
<evidence type="ECO:0000313" key="12">
    <source>
        <dbReference type="EMBL" id="MDQ0467637.1"/>
    </source>
</evidence>
<evidence type="ECO:0000259" key="8">
    <source>
        <dbReference type="Pfam" id="PF25876"/>
    </source>
</evidence>
<evidence type="ECO:0000256" key="5">
    <source>
        <dbReference type="ARBA" id="ARBA00022519"/>
    </source>
</evidence>
<feature type="domain" description="Multidrug resistance protein MdtA-like beta-barrel" evidence="10">
    <location>
        <begin position="238"/>
        <end position="320"/>
    </location>
</feature>
<dbReference type="PANTHER" id="PTHR30469:SF12">
    <property type="entry name" value="MULTIDRUG RESISTANCE PROTEIN MDTA"/>
    <property type="match status" value="1"/>
</dbReference>
<evidence type="ECO:0000313" key="13">
    <source>
        <dbReference type="Proteomes" id="UP001242480"/>
    </source>
</evidence>
<evidence type="ECO:0000256" key="3">
    <source>
        <dbReference type="ARBA" id="ARBA00022448"/>
    </source>
</evidence>
<dbReference type="NCBIfam" id="TIGR01730">
    <property type="entry name" value="RND_mfp"/>
    <property type="match status" value="1"/>
</dbReference>
<dbReference type="Proteomes" id="UP001242480">
    <property type="component" value="Unassembled WGS sequence"/>
</dbReference>
<feature type="domain" description="Multidrug resistance protein MdtA-like C-terminal permuted SH3" evidence="11">
    <location>
        <begin position="324"/>
        <end position="382"/>
    </location>
</feature>
<keyword evidence="5" id="KW-0997">Cell inner membrane</keyword>
<dbReference type="InterPro" id="IPR006143">
    <property type="entry name" value="RND_pump_MFP"/>
</dbReference>
<dbReference type="Gene3D" id="2.40.50.100">
    <property type="match status" value="1"/>
</dbReference>
<dbReference type="Pfam" id="PF25967">
    <property type="entry name" value="RND-MFP_C"/>
    <property type="match status" value="1"/>
</dbReference>
<dbReference type="SUPFAM" id="SSF111369">
    <property type="entry name" value="HlyD-like secretion proteins"/>
    <property type="match status" value="1"/>
</dbReference>
<evidence type="ECO:0000259" key="10">
    <source>
        <dbReference type="Pfam" id="PF25944"/>
    </source>
</evidence>
<dbReference type="InterPro" id="IPR058625">
    <property type="entry name" value="MdtA-like_BSH"/>
</dbReference>
<protein>
    <submittedName>
        <fullName evidence="12">Multidrug efflux system membrane fusion protein</fullName>
    </submittedName>
</protein>
<evidence type="ECO:0000256" key="6">
    <source>
        <dbReference type="ARBA" id="ARBA00023136"/>
    </source>
</evidence>
<dbReference type="PANTHER" id="PTHR30469">
    <property type="entry name" value="MULTIDRUG RESISTANCE PROTEIN MDTA"/>
    <property type="match status" value="1"/>
</dbReference>